<sequence>MMSVGKFRCEAATPQARDRYTTHFRLKSNGRAVFRKLTEDDMWLIRFHFPVPPSHTHTLMRLVLKAVQCPNTHLTQGICYSSSACQTNIFKGPQRPHFLPLLHSNITHR</sequence>
<protein>
    <submittedName>
        <fullName evidence="1">Uncharacterized protein</fullName>
    </submittedName>
</protein>
<dbReference type="EMBL" id="HE575318">
    <property type="protein sequence ID" value="CCC90557.1"/>
    <property type="molecule type" value="Genomic_DNA"/>
</dbReference>
<proteinExistence type="predicted"/>
<dbReference type="AlphaFoldDB" id="G0UMZ8"/>
<evidence type="ECO:0000313" key="1">
    <source>
        <dbReference type="EMBL" id="CCC90557.1"/>
    </source>
</evidence>
<name>G0UMZ8_TRYCI</name>
<accession>G0UMZ8</accession>
<organism evidence="1">
    <name type="scientific">Trypanosoma congolense (strain IL3000)</name>
    <dbReference type="NCBI Taxonomy" id="1068625"/>
    <lineage>
        <taxon>Eukaryota</taxon>
        <taxon>Discoba</taxon>
        <taxon>Euglenozoa</taxon>
        <taxon>Kinetoplastea</taxon>
        <taxon>Metakinetoplastina</taxon>
        <taxon>Trypanosomatida</taxon>
        <taxon>Trypanosomatidae</taxon>
        <taxon>Trypanosoma</taxon>
        <taxon>Nannomonas</taxon>
    </lineage>
</organism>
<gene>
    <name evidence="1" type="ORF">TCIL3000_5_2690</name>
</gene>
<reference evidence="1" key="1">
    <citation type="journal article" date="2012" name="Proc. Natl. Acad. Sci. U.S.A.">
        <title>Antigenic diversity is generated by distinct evolutionary mechanisms in African trypanosome species.</title>
        <authorList>
            <person name="Jackson A.P."/>
            <person name="Berry A."/>
            <person name="Aslett M."/>
            <person name="Allison H.C."/>
            <person name="Burton P."/>
            <person name="Vavrova-Anderson J."/>
            <person name="Brown R."/>
            <person name="Browne H."/>
            <person name="Corton N."/>
            <person name="Hauser H."/>
            <person name="Gamble J."/>
            <person name="Gilderthorp R."/>
            <person name="Marcello L."/>
            <person name="McQuillan J."/>
            <person name="Otto T.D."/>
            <person name="Quail M.A."/>
            <person name="Sanders M.J."/>
            <person name="van Tonder A."/>
            <person name="Ginger M.L."/>
            <person name="Field M.C."/>
            <person name="Barry J.D."/>
            <person name="Hertz-Fowler C."/>
            <person name="Berriman M."/>
        </authorList>
    </citation>
    <scope>NUCLEOTIDE SEQUENCE</scope>
    <source>
        <strain evidence="1">IL3000</strain>
    </source>
</reference>